<sequence>MKKLALVCLVAGLLAGCGGSEEAVQEEAEDDPSVPLAIPCE</sequence>
<organism evidence="1">
    <name type="scientific">marine metagenome</name>
    <dbReference type="NCBI Taxonomy" id="408172"/>
    <lineage>
        <taxon>unclassified sequences</taxon>
        <taxon>metagenomes</taxon>
        <taxon>ecological metagenomes</taxon>
    </lineage>
</organism>
<evidence type="ECO:0000313" key="1">
    <source>
        <dbReference type="EMBL" id="SVD30859.1"/>
    </source>
</evidence>
<feature type="non-terminal residue" evidence="1">
    <location>
        <position position="41"/>
    </location>
</feature>
<evidence type="ECO:0008006" key="2">
    <source>
        <dbReference type="Google" id="ProtNLM"/>
    </source>
</evidence>
<dbReference type="AlphaFoldDB" id="A0A382U9C0"/>
<protein>
    <recommendedName>
        <fullName evidence="2">Lipoprotein</fullName>
    </recommendedName>
</protein>
<gene>
    <name evidence="1" type="ORF">METZ01_LOCUS383713</name>
</gene>
<accession>A0A382U9C0</accession>
<dbReference type="EMBL" id="UINC01142496">
    <property type="protein sequence ID" value="SVD30859.1"/>
    <property type="molecule type" value="Genomic_DNA"/>
</dbReference>
<proteinExistence type="predicted"/>
<dbReference type="PROSITE" id="PS51257">
    <property type="entry name" value="PROKAR_LIPOPROTEIN"/>
    <property type="match status" value="1"/>
</dbReference>
<name>A0A382U9C0_9ZZZZ</name>
<reference evidence="1" key="1">
    <citation type="submission" date="2018-05" db="EMBL/GenBank/DDBJ databases">
        <authorList>
            <person name="Lanie J.A."/>
            <person name="Ng W.-L."/>
            <person name="Kazmierczak K.M."/>
            <person name="Andrzejewski T.M."/>
            <person name="Davidsen T.M."/>
            <person name="Wayne K.J."/>
            <person name="Tettelin H."/>
            <person name="Glass J.I."/>
            <person name="Rusch D."/>
            <person name="Podicherti R."/>
            <person name="Tsui H.-C.T."/>
            <person name="Winkler M.E."/>
        </authorList>
    </citation>
    <scope>NUCLEOTIDE SEQUENCE</scope>
</reference>